<evidence type="ECO:0000256" key="1">
    <source>
        <dbReference type="SAM" id="Phobius"/>
    </source>
</evidence>
<keyword evidence="3" id="KW-1185">Reference proteome</keyword>
<accession>A0AAD8KCY3</accession>
<comment type="caution">
    <text evidence="2">The sequence shown here is derived from an EMBL/GenBank/DDBJ whole genome shotgun (WGS) entry which is preliminary data.</text>
</comment>
<evidence type="ECO:0008006" key="4">
    <source>
        <dbReference type="Google" id="ProtNLM"/>
    </source>
</evidence>
<dbReference type="AlphaFoldDB" id="A0AAD8KCY3"/>
<organism evidence="2 3">
    <name type="scientific">Tagetes erecta</name>
    <name type="common">African marigold</name>
    <dbReference type="NCBI Taxonomy" id="13708"/>
    <lineage>
        <taxon>Eukaryota</taxon>
        <taxon>Viridiplantae</taxon>
        <taxon>Streptophyta</taxon>
        <taxon>Embryophyta</taxon>
        <taxon>Tracheophyta</taxon>
        <taxon>Spermatophyta</taxon>
        <taxon>Magnoliopsida</taxon>
        <taxon>eudicotyledons</taxon>
        <taxon>Gunneridae</taxon>
        <taxon>Pentapetalae</taxon>
        <taxon>asterids</taxon>
        <taxon>campanulids</taxon>
        <taxon>Asterales</taxon>
        <taxon>Asteraceae</taxon>
        <taxon>Asteroideae</taxon>
        <taxon>Heliantheae alliance</taxon>
        <taxon>Tageteae</taxon>
        <taxon>Tagetes</taxon>
    </lineage>
</organism>
<dbReference type="EMBL" id="JAUHHV010000006">
    <property type="protein sequence ID" value="KAK1420644.1"/>
    <property type="molecule type" value="Genomic_DNA"/>
</dbReference>
<gene>
    <name evidence="2" type="ORF">QVD17_22403</name>
</gene>
<feature type="transmembrane region" description="Helical" evidence="1">
    <location>
        <begin position="21"/>
        <end position="37"/>
    </location>
</feature>
<name>A0AAD8KCY3_TARER</name>
<keyword evidence="1" id="KW-0812">Transmembrane</keyword>
<evidence type="ECO:0000313" key="2">
    <source>
        <dbReference type="EMBL" id="KAK1420644.1"/>
    </source>
</evidence>
<reference evidence="2" key="1">
    <citation type="journal article" date="2023" name="bioRxiv">
        <title>Improved chromosome-level genome assembly for marigold (Tagetes erecta).</title>
        <authorList>
            <person name="Jiang F."/>
            <person name="Yuan L."/>
            <person name="Wang S."/>
            <person name="Wang H."/>
            <person name="Xu D."/>
            <person name="Wang A."/>
            <person name="Fan W."/>
        </authorList>
    </citation>
    <scope>NUCLEOTIDE SEQUENCE</scope>
    <source>
        <strain evidence="2">WSJ</strain>
        <tissue evidence="2">Leaf</tissue>
    </source>
</reference>
<proteinExistence type="predicted"/>
<evidence type="ECO:0000313" key="3">
    <source>
        <dbReference type="Proteomes" id="UP001229421"/>
    </source>
</evidence>
<protein>
    <recommendedName>
        <fullName evidence="4">Transmembrane protein</fullName>
    </recommendedName>
</protein>
<keyword evidence="1" id="KW-0472">Membrane</keyword>
<feature type="transmembrane region" description="Helical" evidence="1">
    <location>
        <begin position="43"/>
        <end position="59"/>
    </location>
</feature>
<dbReference type="Proteomes" id="UP001229421">
    <property type="component" value="Unassembled WGS sequence"/>
</dbReference>
<sequence>MVKRSESLRGFINESDIEVKLLVMISLIYVSFTLNSITTTTTTTHLIIIIIITITITIFQKQKHELNPQFCKNNLTVYFSKLDQLRINPQIVRDLHLQLKVLFFLIYLEN</sequence>
<keyword evidence="1" id="KW-1133">Transmembrane helix</keyword>